<dbReference type="SUPFAM" id="SSF88946">
    <property type="entry name" value="Sigma2 domain of RNA polymerase sigma factors"/>
    <property type="match status" value="1"/>
</dbReference>
<evidence type="ECO:0000313" key="3">
    <source>
        <dbReference type="Proteomes" id="UP000324065"/>
    </source>
</evidence>
<proteinExistence type="predicted"/>
<dbReference type="AlphaFoldDB" id="A0A5M6I9J7"/>
<dbReference type="OrthoDB" id="9799825at2"/>
<dbReference type="Proteomes" id="UP000324065">
    <property type="component" value="Unassembled WGS sequence"/>
</dbReference>
<organism evidence="2 3">
    <name type="scientific">Roseospira marina</name>
    <dbReference type="NCBI Taxonomy" id="140057"/>
    <lineage>
        <taxon>Bacteria</taxon>
        <taxon>Pseudomonadati</taxon>
        <taxon>Pseudomonadota</taxon>
        <taxon>Alphaproteobacteria</taxon>
        <taxon>Rhodospirillales</taxon>
        <taxon>Rhodospirillaceae</taxon>
        <taxon>Roseospira</taxon>
    </lineage>
</organism>
<dbReference type="InterPro" id="IPR007627">
    <property type="entry name" value="RNA_pol_sigma70_r2"/>
</dbReference>
<dbReference type="Pfam" id="PF04542">
    <property type="entry name" value="Sigma70_r2"/>
    <property type="match status" value="1"/>
</dbReference>
<dbReference type="RefSeq" id="WP_150063440.1">
    <property type="nucleotide sequence ID" value="NZ_JACHII010000014.1"/>
</dbReference>
<evidence type="ECO:0000259" key="1">
    <source>
        <dbReference type="Pfam" id="PF04542"/>
    </source>
</evidence>
<gene>
    <name evidence="2" type="ORF">F1188_15920</name>
</gene>
<dbReference type="GO" id="GO:0006352">
    <property type="term" value="P:DNA-templated transcription initiation"/>
    <property type="evidence" value="ECO:0007669"/>
    <property type="project" value="InterPro"/>
</dbReference>
<dbReference type="GO" id="GO:0003700">
    <property type="term" value="F:DNA-binding transcription factor activity"/>
    <property type="evidence" value="ECO:0007669"/>
    <property type="project" value="InterPro"/>
</dbReference>
<comment type="caution">
    <text evidence="2">The sequence shown here is derived from an EMBL/GenBank/DDBJ whole genome shotgun (WGS) entry which is preliminary data.</text>
</comment>
<feature type="domain" description="RNA polymerase sigma-70 region 2" evidence="1">
    <location>
        <begin position="22"/>
        <end position="84"/>
    </location>
</feature>
<name>A0A5M6I9J7_9PROT</name>
<sequence>MKAKITEDPLDPKAVEHLVNTLAWRVSRRMTAAGARLVESADIRQEIWIAWTRARDSYDPTSKVPFGAYFWRGAMRHMNQWCRQMEQTDVKIFGLSLDDQLTDDASLHEVVEDTSVVSAEENVRLSERRSRVLAKLSPLARRFLELLESPPPELYAEIQALQDRMAWARERKVRGGRGSTTTRVTTAFVADVMGLDRMTRRTVYRELESWKSR</sequence>
<dbReference type="EMBL" id="VWPJ01000018">
    <property type="protein sequence ID" value="KAA5604348.1"/>
    <property type="molecule type" value="Genomic_DNA"/>
</dbReference>
<keyword evidence="3" id="KW-1185">Reference proteome</keyword>
<evidence type="ECO:0000313" key="2">
    <source>
        <dbReference type="EMBL" id="KAA5604348.1"/>
    </source>
</evidence>
<protein>
    <recommendedName>
        <fullName evidence="1">RNA polymerase sigma-70 region 2 domain-containing protein</fullName>
    </recommendedName>
</protein>
<reference evidence="2 3" key="1">
    <citation type="submission" date="2019-09" db="EMBL/GenBank/DDBJ databases">
        <title>Genome sequence of Roseospira marina, one of the more divergent members of the non-sulfur purple photosynthetic bacterial family, the Rhodospirillaceae.</title>
        <authorList>
            <person name="Meyer T."/>
            <person name="Kyndt J."/>
        </authorList>
    </citation>
    <scope>NUCLEOTIDE SEQUENCE [LARGE SCALE GENOMIC DNA]</scope>
    <source>
        <strain evidence="2 3">DSM 15113</strain>
    </source>
</reference>
<accession>A0A5M6I9J7</accession>
<dbReference type="InterPro" id="IPR013325">
    <property type="entry name" value="RNA_pol_sigma_r2"/>
</dbReference>